<evidence type="ECO:0000313" key="2">
    <source>
        <dbReference type="EMBL" id="KAF3547996.1"/>
    </source>
</evidence>
<sequence length="62" mass="7042">MDPNHARSDCIESINLDLSRSGKPKSSKIDHNTKGRSIPLQRRDCLPSDKQSNTPRDKQLRV</sequence>
<gene>
    <name evidence="2" type="ORF">DY000_02005329</name>
</gene>
<protein>
    <submittedName>
        <fullName evidence="2">Uncharacterized protein</fullName>
    </submittedName>
</protein>
<proteinExistence type="predicted"/>
<feature type="region of interest" description="Disordered" evidence="1">
    <location>
        <begin position="15"/>
        <end position="62"/>
    </location>
</feature>
<dbReference type="EMBL" id="QGKV02000832">
    <property type="protein sequence ID" value="KAF3547996.1"/>
    <property type="molecule type" value="Genomic_DNA"/>
</dbReference>
<accession>A0ABQ7C8N4</accession>
<name>A0ABQ7C8N4_BRACR</name>
<keyword evidence="3" id="KW-1185">Reference proteome</keyword>
<organism evidence="2 3">
    <name type="scientific">Brassica cretica</name>
    <name type="common">Mustard</name>
    <dbReference type="NCBI Taxonomy" id="69181"/>
    <lineage>
        <taxon>Eukaryota</taxon>
        <taxon>Viridiplantae</taxon>
        <taxon>Streptophyta</taxon>
        <taxon>Embryophyta</taxon>
        <taxon>Tracheophyta</taxon>
        <taxon>Spermatophyta</taxon>
        <taxon>Magnoliopsida</taxon>
        <taxon>eudicotyledons</taxon>
        <taxon>Gunneridae</taxon>
        <taxon>Pentapetalae</taxon>
        <taxon>rosids</taxon>
        <taxon>malvids</taxon>
        <taxon>Brassicales</taxon>
        <taxon>Brassicaceae</taxon>
        <taxon>Brassiceae</taxon>
        <taxon>Brassica</taxon>
    </lineage>
</organism>
<dbReference type="Proteomes" id="UP000266723">
    <property type="component" value="Unassembled WGS sequence"/>
</dbReference>
<reference evidence="2 3" key="1">
    <citation type="journal article" date="2020" name="BMC Genomics">
        <title>Intraspecific diversification of the crop wild relative Brassica cretica Lam. using demographic model selection.</title>
        <authorList>
            <person name="Kioukis A."/>
            <person name="Michalopoulou V.A."/>
            <person name="Briers L."/>
            <person name="Pirintsos S."/>
            <person name="Studholme D.J."/>
            <person name="Pavlidis P."/>
            <person name="Sarris P.F."/>
        </authorList>
    </citation>
    <scope>NUCLEOTIDE SEQUENCE [LARGE SCALE GENOMIC DNA]</scope>
    <source>
        <strain evidence="3">cv. PFS-1207/04</strain>
    </source>
</reference>
<evidence type="ECO:0000256" key="1">
    <source>
        <dbReference type="SAM" id="MobiDB-lite"/>
    </source>
</evidence>
<comment type="caution">
    <text evidence="2">The sequence shown here is derived from an EMBL/GenBank/DDBJ whole genome shotgun (WGS) entry which is preliminary data.</text>
</comment>
<evidence type="ECO:0000313" key="3">
    <source>
        <dbReference type="Proteomes" id="UP000266723"/>
    </source>
</evidence>